<feature type="transmembrane region" description="Helical" evidence="2">
    <location>
        <begin position="157"/>
        <end position="175"/>
    </location>
</feature>
<keyword evidence="2" id="KW-0472">Membrane</keyword>
<feature type="transmembrane region" description="Helical" evidence="2">
    <location>
        <begin position="254"/>
        <end position="274"/>
    </location>
</feature>
<dbReference type="PANTHER" id="PTHR23028:SF53">
    <property type="entry name" value="ACYL_TRANSF_3 DOMAIN-CONTAINING PROTEIN"/>
    <property type="match status" value="1"/>
</dbReference>
<feature type="transmembrane region" description="Helical" evidence="2">
    <location>
        <begin position="125"/>
        <end position="145"/>
    </location>
</feature>
<feature type="transmembrane region" description="Helical" evidence="2">
    <location>
        <begin position="295"/>
        <end position="318"/>
    </location>
</feature>
<evidence type="ECO:0000313" key="4">
    <source>
        <dbReference type="EMBL" id="TLD68425.1"/>
    </source>
</evidence>
<keyword evidence="4" id="KW-0012">Acyltransferase</keyword>
<feature type="transmembrane region" description="Helical" evidence="2">
    <location>
        <begin position="210"/>
        <end position="234"/>
    </location>
</feature>
<keyword evidence="2" id="KW-1133">Transmembrane helix</keyword>
<organism evidence="4 5">
    <name type="scientific">Phragmitibacter flavus</name>
    <dbReference type="NCBI Taxonomy" id="2576071"/>
    <lineage>
        <taxon>Bacteria</taxon>
        <taxon>Pseudomonadati</taxon>
        <taxon>Verrucomicrobiota</taxon>
        <taxon>Verrucomicrobiia</taxon>
        <taxon>Verrucomicrobiales</taxon>
        <taxon>Verrucomicrobiaceae</taxon>
        <taxon>Phragmitibacter</taxon>
    </lineage>
</organism>
<dbReference type="RefSeq" id="WP_138088616.1">
    <property type="nucleotide sequence ID" value="NZ_VAUV01000025.1"/>
</dbReference>
<evidence type="ECO:0000256" key="2">
    <source>
        <dbReference type="SAM" id="Phobius"/>
    </source>
</evidence>
<evidence type="ECO:0000313" key="5">
    <source>
        <dbReference type="Proteomes" id="UP000306196"/>
    </source>
</evidence>
<feature type="region of interest" description="Disordered" evidence="1">
    <location>
        <begin position="373"/>
        <end position="395"/>
    </location>
</feature>
<accession>A0A5R8K905</accession>
<evidence type="ECO:0000259" key="3">
    <source>
        <dbReference type="Pfam" id="PF01757"/>
    </source>
</evidence>
<name>A0A5R8K905_9BACT</name>
<proteinExistence type="predicted"/>
<dbReference type="AlphaFoldDB" id="A0A5R8K905"/>
<feature type="transmembrane region" description="Helical" evidence="2">
    <location>
        <begin position="48"/>
        <end position="66"/>
    </location>
</feature>
<gene>
    <name evidence="4" type="ORF">FEM03_22735</name>
</gene>
<dbReference type="OrthoDB" id="290051at2"/>
<dbReference type="InterPro" id="IPR002656">
    <property type="entry name" value="Acyl_transf_3_dom"/>
</dbReference>
<dbReference type="EMBL" id="VAUV01000025">
    <property type="protein sequence ID" value="TLD68425.1"/>
    <property type="molecule type" value="Genomic_DNA"/>
</dbReference>
<dbReference type="PANTHER" id="PTHR23028">
    <property type="entry name" value="ACETYLTRANSFERASE"/>
    <property type="match status" value="1"/>
</dbReference>
<feature type="transmembrane region" description="Helical" evidence="2">
    <location>
        <begin position="21"/>
        <end position="42"/>
    </location>
</feature>
<reference evidence="4 5" key="1">
    <citation type="submission" date="2019-05" db="EMBL/GenBank/DDBJ databases">
        <title>Verrucobacter flavum gen. nov., sp. nov. a new member of the family Verrucomicrobiaceae.</title>
        <authorList>
            <person name="Szuroczki S."/>
            <person name="Abbaszade G."/>
            <person name="Szabo A."/>
            <person name="Felfoldi T."/>
            <person name="Schumann P."/>
            <person name="Boka K."/>
            <person name="Keki Z."/>
            <person name="Toumi M."/>
            <person name="Toth E."/>
        </authorList>
    </citation>
    <scope>NUCLEOTIDE SEQUENCE [LARGE SCALE GENOMIC DNA]</scope>
    <source>
        <strain evidence="4 5">MG-N-17</strain>
    </source>
</reference>
<dbReference type="InterPro" id="IPR050879">
    <property type="entry name" value="Acyltransferase_3"/>
</dbReference>
<protein>
    <submittedName>
        <fullName evidence="4">Acyltransferase</fullName>
    </submittedName>
</protein>
<keyword evidence="5" id="KW-1185">Reference proteome</keyword>
<keyword evidence="4" id="KW-0808">Transferase</keyword>
<feature type="transmembrane region" description="Helical" evidence="2">
    <location>
        <begin position="87"/>
        <end position="105"/>
    </location>
</feature>
<evidence type="ECO:0000256" key="1">
    <source>
        <dbReference type="SAM" id="MobiDB-lite"/>
    </source>
</evidence>
<dbReference type="GO" id="GO:0016020">
    <property type="term" value="C:membrane"/>
    <property type="evidence" value="ECO:0007669"/>
    <property type="project" value="TreeGrafter"/>
</dbReference>
<dbReference type="Proteomes" id="UP000306196">
    <property type="component" value="Unassembled WGS sequence"/>
</dbReference>
<comment type="caution">
    <text evidence="4">The sequence shown here is derived from an EMBL/GenBank/DDBJ whole genome shotgun (WGS) entry which is preliminary data.</text>
</comment>
<feature type="transmembrane region" description="Helical" evidence="2">
    <location>
        <begin position="330"/>
        <end position="354"/>
    </location>
</feature>
<feature type="domain" description="Acyltransferase 3" evidence="3">
    <location>
        <begin position="16"/>
        <end position="350"/>
    </location>
</feature>
<dbReference type="GO" id="GO:0016747">
    <property type="term" value="F:acyltransferase activity, transferring groups other than amino-acyl groups"/>
    <property type="evidence" value="ECO:0007669"/>
    <property type="project" value="InterPro"/>
</dbReference>
<keyword evidence="2" id="KW-0812">Transmembrane</keyword>
<feature type="transmembrane region" description="Helical" evidence="2">
    <location>
        <begin position="181"/>
        <end position="198"/>
    </location>
</feature>
<sequence>MNETPTKKAPLEFPVLDLFRGITTIWVLIAHITFICGTPIYFISAGWLAVEIFIALSGFLMYLLLLDERASKPGAIKAYYVRRFFRVAPSFYLALILYICFREFYVTNLGEIESLLGSDYKIPGVNLEIGPWSVVLNFLFLNGFIPWENIKIVAPSWTLCLEMQYYLLAPLLIPILRNKPLVGLGIYFVVNLVANKLFGVFGESGLLFDYFYPSFLPNRLFLFGIGAMLCRAVLDNTSQNRMLLALSLLGGLYLFTWRSAMVCTAFAIVVMLTTHHHGYFSRGVKWLADTRAVRLLADWTYGIYLYQMFGMAMAAWVMTRYLPKDLSFPVMLTVFVVLLSVFTVIITVVVFNFVEKPARSLGRVVSKRITEKAKRKAAGEDLGEGTTISRPLAEP</sequence>
<dbReference type="GO" id="GO:0000271">
    <property type="term" value="P:polysaccharide biosynthetic process"/>
    <property type="evidence" value="ECO:0007669"/>
    <property type="project" value="TreeGrafter"/>
</dbReference>
<dbReference type="Pfam" id="PF01757">
    <property type="entry name" value="Acyl_transf_3"/>
    <property type="match status" value="1"/>
</dbReference>